<evidence type="ECO:0000313" key="1">
    <source>
        <dbReference type="EMBL" id="CAB4123561.1"/>
    </source>
</evidence>
<organism evidence="1">
    <name type="scientific">uncultured Caudovirales phage</name>
    <dbReference type="NCBI Taxonomy" id="2100421"/>
    <lineage>
        <taxon>Viruses</taxon>
        <taxon>Duplodnaviria</taxon>
        <taxon>Heunggongvirae</taxon>
        <taxon>Uroviricota</taxon>
        <taxon>Caudoviricetes</taxon>
        <taxon>Peduoviridae</taxon>
        <taxon>Maltschvirus</taxon>
        <taxon>Maltschvirus maltsch</taxon>
    </lineage>
</organism>
<proteinExistence type="predicted"/>
<reference evidence="1" key="1">
    <citation type="submission" date="2020-04" db="EMBL/GenBank/DDBJ databases">
        <authorList>
            <person name="Chiriac C."/>
            <person name="Salcher M."/>
            <person name="Ghai R."/>
            <person name="Kavagutti S V."/>
        </authorList>
    </citation>
    <scope>NUCLEOTIDE SEQUENCE</scope>
</reference>
<protein>
    <submittedName>
        <fullName evidence="1">Uncharacterized protein</fullName>
    </submittedName>
</protein>
<accession>A0A6J5KNY5</accession>
<sequence>MKTPHIHAEVIKAWADGAEIECRQLSGGHWLTVHDPAWSKVSEYRVKPEVKPDVVEKYFASGYTKYGCVRVAEHWERENLKLTFDGETGKLKAAEVIA</sequence>
<name>A0A6J5KNY5_9CAUD</name>
<dbReference type="EMBL" id="LR796172">
    <property type="protein sequence ID" value="CAB4123561.1"/>
    <property type="molecule type" value="Genomic_DNA"/>
</dbReference>
<gene>
    <name evidence="1" type="ORF">UFOVP48_32</name>
</gene>